<dbReference type="EMBL" id="JAJFAZ020000001">
    <property type="protein sequence ID" value="KAI5349115.1"/>
    <property type="molecule type" value="Genomic_DNA"/>
</dbReference>
<dbReference type="PANTHER" id="PTHR31286">
    <property type="entry name" value="GLYCINE-RICH CELL WALL STRUCTURAL PROTEIN 1.8-LIKE"/>
    <property type="match status" value="1"/>
</dbReference>
<keyword evidence="5" id="KW-1185">Reference proteome</keyword>
<dbReference type="InterPro" id="IPR001878">
    <property type="entry name" value="Znf_CCHC"/>
</dbReference>
<dbReference type="InterPro" id="IPR043502">
    <property type="entry name" value="DNA/RNA_pol_sf"/>
</dbReference>
<organism evidence="4 5">
    <name type="scientific">Prunus dulcis</name>
    <name type="common">Almond</name>
    <name type="synonym">Amygdalus dulcis</name>
    <dbReference type="NCBI Taxonomy" id="3755"/>
    <lineage>
        <taxon>Eukaryota</taxon>
        <taxon>Viridiplantae</taxon>
        <taxon>Streptophyta</taxon>
        <taxon>Embryophyta</taxon>
        <taxon>Tracheophyta</taxon>
        <taxon>Spermatophyta</taxon>
        <taxon>Magnoliopsida</taxon>
        <taxon>eudicotyledons</taxon>
        <taxon>Gunneridae</taxon>
        <taxon>Pentapetalae</taxon>
        <taxon>rosids</taxon>
        <taxon>fabids</taxon>
        <taxon>Rosales</taxon>
        <taxon>Rosaceae</taxon>
        <taxon>Amygdaloideae</taxon>
        <taxon>Amygdaleae</taxon>
        <taxon>Prunus</taxon>
    </lineage>
</organism>
<dbReference type="PROSITE" id="PS50158">
    <property type="entry name" value="ZF_CCHC"/>
    <property type="match status" value="1"/>
</dbReference>
<dbReference type="Pfam" id="PF14392">
    <property type="entry name" value="zf-CCHC_4"/>
    <property type="match status" value="1"/>
</dbReference>
<evidence type="ECO:0000259" key="3">
    <source>
        <dbReference type="PROSITE" id="PS50878"/>
    </source>
</evidence>
<sequence>MEEGSPGVFLKNYRFAKRSRADSGHQDGLVSDANPDLMMAHDLNPGQSLVKNIGIDVNSLDTNYDELNDDEDVVISQGDRGPSIQFSEKAMSRLCKPWKNALIVKLLGRSHTYNYLHDRLQQKWSLKGGWKLVDLVNDYFVVKFELEEDLEFVLTGGPWIIAGQYLVLQKWRPGFCPATAHITRMAAWIRVSAIHLECFDVWALKRIGNLLGKLLKIDALTTSQNRGKFARMCVELDLTKPLEAFVQINQEWYNIEYEGLPDICYLCGRYGHKREHCEKRNSAPVAVPGEGQSSVVEDVLEGNVAMNNEELLENLRGPWMNVPARRRPKAMHKDQGGRINGVRTQGSRFDALHGVSENFGQKEVIGNGVDGQCVIGERDPATSDVGLGKKVWTKSKAVKSDVRVALNDISNKPQQDKRHLTAAARKKGGAKSPGFGNLIARDKLVIGGKRVESSLPLLDKVANWCSCLPSDITIPNLFPRVNSLHLHGLLRHVTAEEIKDSLFNIGSLKAPGVDGFPASFYQFNWDICAPDIVDMVLKVFQDCLIPKDLNYTLITLVPKISPNQVSFVPGRHITDNILIAQEMMCKFRVSKGKKGFFAWKIDLSKAYDRLNWKFIESVLEGLELPAHYIKLIMSCVNSVRYQVCVNGELTEAFLPSNGIRQGDPLSPYLFVLCIEKLSHIIFDSVNRKCWKPVKTSQSGPAVSHLFFADDLVLFAEASIKQARVMKSCLDLFCQASGQLVNFDKSAIFCSPNTNRELAREMSGICGSPLTDNLGRYLGMPLLHSRVTKGTFMGIVDKVHKRLASWKSKLLSFAGRTTLIQAVMSAMPVYAMQTAKLPMSTCEDLDKLNRNVFFFLFFLGCLSFF</sequence>
<dbReference type="AlphaFoldDB" id="A0AAD4WT36"/>
<protein>
    <recommendedName>
        <fullName evidence="6">CCHC-type domain-containing protein</fullName>
    </recommendedName>
</protein>
<proteinExistence type="predicted"/>
<name>A0AAD4WT36_PRUDU</name>
<keyword evidence="1" id="KW-0863">Zinc-finger</keyword>
<evidence type="ECO:0000256" key="1">
    <source>
        <dbReference type="PROSITE-ProRule" id="PRU00047"/>
    </source>
</evidence>
<dbReference type="PANTHER" id="PTHR31286:SF99">
    <property type="entry name" value="DUF4283 DOMAIN-CONTAINING PROTEIN"/>
    <property type="match status" value="1"/>
</dbReference>
<keyword evidence="1" id="KW-0479">Metal-binding</keyword>
<feature type="domain" description="CCHC-type" evidence="2">
    <location>
        <begin position="264"/>
        <end position="279"/>
    </location>
</feature>
<dbReference type="SUPFAM" id="SSF56672">
    <property type="entry name" value="DNA/RNA polymerases"/>
    <property type="match status" value="1"/>
</dbReference>
<keyword evidence="1" id="KW-0862">Zinc</keyword>
<dbReference type="InterPro" id="IPR000477">
    <property type="entry name" value="RT_dom"/>
</dbReference>
<dbReference type="InterPro" id="IPR040256">
    <property type="entry name" value="At4g02000-like"/>
</dbReference>
<dbReference type="Pfam" id="PF00078">
    <property type="entry name" value="RVT_1"/>
    <property type="match status" value="1"/>
</dbReference>
<evidence type="ECO:0008006" key="6">
    <source>
        <dbReference type="Google" id="ProtNLM"/>
    </source>
</evidence>
<evidence type="ECO:0000313" key="5">
    <source>
        <dbReference type="Proteomes" id="UP001054821"/>
    </source>
</evidence>
<dbReference type="CDD" id="cd01650">
    <property type="entry name" value="RT_nLTR_like"/>
    <property type="match status" value="1"/>
</dbReference>
<dbReference type="Pfam" id="PF14111">
    <property type="entry name" value="DUF4283"/>
    <property type="match status" value="1"/>
</dbReference>
<feature type="domain" description="Reverse transcriptase" evidence="3">
    <location>
        <begin position="526"/>
        <end position="781"/>
    </location>
</feature>
<evidence type="ECO:0000259" key="2">
    <source>
        <dbReference type="PROSITE" id="PS50158"/>
    </source>
</evidence>
<dbReference type="GO" id="GO:0003676">
    <property type="term" value="F:nucleic acid binding"/>
    <property type="evidence" value="ECO:0007669"/>
    <property type="project" value="InterPro"/>
</dbReference>
<comment type="caution">
    <text evidence="4">The sequence shown here is derived from an EMBL/GenBank/DDBJ whole genome shotgun (WGS) entry which is preliminary data.</text>
</comment>
<reference evidence="4 5" key="1">
    <citation type="journal article" date="2022" name="G3 (Bethesda)">
        <title>Whole-genome sequence and methylome profiling of the almond [Prunus dulcis (Mill.) D.A. Webb] cultivar 'Nonpareil'.</title>
        <authorList>
            <person name="D'Amico-Willman K.M."/>
            <person name="Ouma W.Z."/>
            <person name="Meulia T."/>
            <person name="Sideli G.M."/>
            <person name="Gradziel T.M."/>
            <person name="Fresnedo-Ramirez J."/>
        </authorList>
    </citation>
    <scope>NUCLEOTIDE SEQUENCE [LARGE SCALE GENOMIC DNA]</scope>
    <source>
        <strain evidence="4">Clone GOH B32 T37-40</strain>
    </source>
</reference>
<evidence type="ECO:0000313" key="4">
    <source>
        <dbReference type="EMBL" id="KAI5349115.1"/>
    </source>
</evidence>
<dbReference type="InterPro" id="IPR025836">
    <property type="entry name" value="Zn_knuckle_CX2CX4HX4C"/>
</dbReference>
<dbReference type="GO" id="GO:0008270">
    <property type="term" value="F:zinc ion binding"/>
    <property type="evidence" value="ECO:0007669"/>
    <property type="project" value="UniProtKB-KW"/>
</dbReference>
<accession>A0AAD4WT36</accession>
<dbReference type="Proteomes" id="UP001054821">
    <property type="component" value="Chromosome 1"/>
</dbReference>
<dbReference type="PROSITE" id="PS50878">
    <property type="entry name" value="RT_POL"/>
    <property type="match status" value="1"/>
</dbReference>
<dbReference type="InterPro" id="IPR025558">
    <property type="entry name" value="DUF4283"/>
</dbReference>
<gene>
    <name evidence="4" type="ORF">L3X38_002002</name>
</gene>